<feature type="transmembrane region" description="Helical" evidence="1">
    <location>
        <begin position="177"/>
        <end position="195"/>
    </location>
</feature>
<feature type="transmembrane region" description="Helical" evidence="1">
    <location>
        <begin position="239"/>
        <end position="263"/>
    </location>
</feature>
<feature type="transmembrane region" description="Helical" evidence="1">
    <location>
        <begin position="201"/>
        <end position="218"/>
    </location>
</feature>
<name>A0A382HD60_9ZZZZ</name>
<dbReference type="PANTHER" id="PTHR38815">
    <property type="entry name" value="HYPOTHETICAL MEMBRANE PROTEIN, CONSERVED, DUF373 FAMILY"/>
    <property type="match status" value="1"/>
</dbReference>
<gene>
    <name evidence="2" type="ORF">METZ01_LOCUS237711</name>
</gene>
<keyword evidence="1" id="KW-0812">Transmembrane</keyword>
<evidence type="ECO:0000256" key="1">
    <source>
        <dbReference type="SAM" id="Phobius"/>
    </source>
</evidence>
<feature type="transmembrane region" description="Helical" evidence="1">
    <location>
        <begin position="345"/>
        <end position="366"/>
    </location>
</feature>
<evidence type="ECO:0008006" key="3">
    <source>
        <dbReference type="Google" id="ProtNLM"/>
    </source>
</evidence>
<dbReference type="EMBL" id="UINC01060397">
    <property type="protein sequence ID" value="SVB84857.1"/>
    <property type="molecule type" value="Genomic_DNA"/>
</dbReference>
<organism evidence="2">
    <name type="scientific">marine metagenome</name>
    <dbReference type="NCBI Taxonomy" id="408172"/>
    <lineage>
        <taxon>unclassified sequences</taxon>
        <taxon>metagenomes</taxon>
        <taxon>ecological metagenomes</taxon>
    </lineage>
</organism>
<keyword evidence="1" id="KW-0472">Membrane</keyword>
<feature type="transmembrane region" description="Helical" evidence="1">
    <location>
        <begin position="283"/>
        <end position="306"/>
    </location>
</feature>
<evidence type="ECO:0000313" key="2">
    <source>
        <dbReference type="EMBL" id="SVB84857.1"/>
    </source>
</evidence>
<sequence length="379" mass="41237">MSLNGKLKKDIEAAVATDLLVVCVDRDDDVGKKAGIATPVIGRDACIEAAQRLALEDPEDADSNAIFSAIKTYEDLVSKGYKAQVVTVAGVEKRGVQGDEKIAKEIKLVLKKFSADGAVIVSDGEDDEMVIPIIQNIIPVVSVQRVVMKVSRTIEHSYAVFGKFLKMVVYDPKYSKFFLGVPGILLLIGGIGVVTGYTAEIFAVLVSILGAAFLIRAFDIDKVWAHWAKPTPEGFTRMFTLITGLILIAASVPAGITTVSTVYTSGNVEIANLLTNEIVVGQFVSGMIPFLWIGLGTIFVGILFSNWLNRKLRHISDLLRIIVLVALYPTVHQFTNILMYEESSFSLILPLVAGFAVTAASATILIRRYRKRGSKEVEQ</sequence>
<dbReference type="Pfam" id="PF04123">
    <property type="entry name" value="DUF373"/>
    <property type="match status" value="1"/>
</dbReference>
<dbReference type="AlphaFoldDB" id="A0A382HD60"/>
<accession>A0A382HD60</accession>
<dbReference type="InterPro" id="IPR007254">
    <property type="entry name" value="DUF373"/>
</dbReference>
<proteinExistence type="predicted"/>
<feature type="transmembrane region" description="Helical" evidence="1">
    <location>
        <begin position="318"/>
        <end position="339"/>
    </location>
</feature>
<reference evidence="2" key="1">
    <citation type="submission" date="2018-05" db="EMBL/GenBank/DDBJ databases">
        <authorList>
            <person name="Lanie J.A."/>
            <person name="Ng W.-L."/>
            <person name="Kazmierczak K.M."/>
            <person name="Andrzejewski T.M."/>
            <person name="Davidsen T.M."/>
            <person name="Wayne K.J."/>
            <person name="Tettelin H."/>
            <person name="Glass J.I."/>
            <person name="Rusch D."/>
            <person name="Podicherti R."/>
            <person name="Tsui H.-C.T."/>
            <person name="Winkler M.E."/>
        </authorList>
    </citation>
    <scope>NUCLEOTIDE SEQUENCE</scope>
</reference>
<protein>
    <recommendedName>
        <fullName evidence="3">DUF373 family protein</fullName>
    </recommendedName>
</protein>
<keyword evidence="1" id="KW-1133">Transmembrane helix</keyword>
<dbReference type="PANTHER" id="PTHR38815:SF1">
    <property type="entry name" value="DUF373 FAMILY PROTEIN"/>
    <property type="match status" value="1"/>
</dbReference>